<dbReference type="InterPro" id="IPR015425">
    <property type="entry name" value="FH2_Formin"/>
</dbReference>
<evidence type="ECO:0000313" key="6">
    <source>
        <dbReference type="Proteomes" id="UP000003786"/>
    </source>
</evidence>
<feature type="region of interest" description="Disordered" evidence="2">
    <location>
        <begin position="1238"/>
        <end position="1303"/>
    </location>
</feature>
<reference evidence="5 6" key="1">
    <citation type="journal article" date="2012" name="MBio">
        <title>Comparative genome analysis of three eukaryotic parasites with differing abilities to transform leukocytes reveals key mediators of Theileria-induced leukocyte transformation.</title>
        <authorList>
            <person name="Hayashida K."/>
            <person name="Hara Y."/>
            <person name="Abe T."/>
            <person name="Yamasaki C."/>
            <person name="Toyoda A."/>
            <person name="Kosuge T."/>
            <person name="Suzuki Y."/>
            <person name="Sato Y."/>
            <person name="Kawashima S."/>
            <person name="Katayama T."/>
            <person name="Wakaguri H."/>
            <person name="Inoue N."/>
            <person name="Homma K."/>
            <person name="Tada-Umezaki M."/>
            <person name="Yagi Y."/>
            <person name="Fujii Y."/>
            <person name="Habara T."/>
            <person name="Kanehisa M."/>
            <person name="Watanabe H."/>
            <person name="Ito K."/>
            <person name="Gojobori T."/>
            <person name="Sugawara H."/>
            <person name="Imanishi T."/>
            <person name="Weir W."/>
            <person name="Gardner M."/>
            <person name="Pain A."/>
            <person name="Shiels B."/>
            <person name="Hattori M."/>
            <person name="Nene V."/>
            <person name="Sugimoto C."/>
        </authorList>
    </citation>
    <scope>NUCLEOTIDE SEQUENCE [LARGE SCALE GENOMIC DNA]</scope>
    <source>
        <strain evidence="5 6">Shintoku</strain>
    </source>
</reference>
<feature type="region of interest" description="Disordered" evidence="2">
    <location>
        <begin position="879"/>
        <end position="909"/>
    </location>
</feature>
<organism evidence="5 6">
    <name type="scientific">Theileria orientalis strain Shintoku</name>
    <dbReference type="NCBI Taxonomy" id="869250"/>
    <lineage>
        <taxon>Eukaryota</taxon>
        <taxon>Sar</taxon>
        <taxon>Alveolata</taxon>
        <taxon>Apicomplexa</taxon>
        <taxon>Aconoidasida</taxon>
        <taxon>Piroplasmida</taxon>
        <taxon>Theileriidae</taxon>
        <taxon>Theileria</taxon>
    </lineage>
</organism>
<feature type="region of interest" description="Disordered" evidence="2">
    <location>
        <begin position="924"/>
        <end position="993"/>
    </location>
</feature>
<keyword evidence="3" id="KW-0812">Transmembrane</keyword>
<dbReference type="SMART" id="SM00498">
    <property type="entry name" value="FH2"/>
    <property type="match status" value="1"/>
</dbReference>
<dbReference type="OMA" id="WPPSYKR"/>
<feature type="region of interest" description="Disordered" evidence="2">
    <location>
        <begin position="1726"/>
        <end position="1747"/>
    </location>
</feature>
<evidence type="ECO:0000256" key="1">
    <source>
        <dbReference type="SAM" id="Coils"/>
    </source>
</evidence>
<dbReference type="InterPro" id="IPR042201">
    <property type="entry name" value="FH2_Formin_sf"/>
</dbReference>
<dbReference type="RefSeq" id="XP_009691645.1">
    <property type="nucleotide sequence ID" value="XM_009693350.1"/>
</dbReference>
<dbReference type="VEuPathDB" id="PiroplasmaDB:TOT_030000606"/>
<feature type="compositionally biased region" description="Low complexity" evidence="2">
    <location>
        <begin position="945"/>
        <end position="955"/>
    </location>
</feature>
<dbReference type="SMART" id="SM01326">
    <property type="entry name" value="PTEN_C2"/>
    <property type="match status" value="1"/>
</dbReference>
<keyword evidence="3" id="KW-0472">Membrane</keyword>
<dbReference type="PROSITE" id="PS51444">
    <property type="entry name" value="FH2"/>
    <property type="match status" value="1"/>
</dbReference>
<gene>
    <name evidence="5" type="ORF">TOT_030000606</name>
</gene>
<keyword evidence="1" id="KW-0175">Coiled coil</keyword>
<feature type="transmembrane region" description="Helical" evidence="3">
    <location>
        <begin position="268"/>
        <end position="286"/>
    </location>
</feature>
<feature type="compositionally biased region" description="Basic and acidic residues" evidence="2">
    <location>
        <begin position="1262"/>
        <end position="1275"/>
    </location>
</feature>
<feature type="compositionally biased region" description="Low complexity" evidence="2">
    <location>
        <begin position="1191"/>
        <end position="1203"/>
    </location>
</feature>
<dbReference type="OrthoDB" id="1668162at2759"/>
<dbReference type="KEGG" id="tot:TOT_030000606"/>
<feature type="coiled-coil region" evidence="1">
    <location>
        <begin position="379"/>
        <end position="409"/>
    </location>
</feature>
<dbReference type="SUPFAM" id="SSF101447">
    <property type="entry name" value="Formin homology 2 domain (FH2 domain)"/>
    <property type="match status" value="1"/>
</dbReference>
<dbReference type="Gene3D" id="3.90.190.10">
    <property type="entry name" value="Protein tyrosine phosphatase superfamily"/>
    <property type="match status" value="1"/>
</dbReference>
<proteinExistence type="predicted"/>
<keyword evidence="6" id="KW-1185">Reference proteome</keyword>
<feature type="compositionally biased region" description="Basic and acidic residues" evidence="2">
    <location>
        <begin position="881"/>
        <end position="909"/>
    </location>
</feature>
<sequence length="1863" mass="209316">MSLNTEGNKEIYKKYAKDSKTESEINSLKNTGKQEKSLIRQLSVNLKNLALKRNTKLGEKTPKEGDSWEDRGEKGEYIIRKADLVVKKNELIPPLLHFLNYNMFAMRTPWRYLSKEKTLRNNVEELLLFLKLFQKLTTKYYKDIDFSGKTTREHEFEFMVNFYNYVYTKINILFKQMTYNEIVNTVLEDKEKKIAESEIDVNFLIGYKDVVCINNKYYDIKDFGLDTSYINYQKYVVFDLCDDKYSLSDLFNKEFNDQIVELRMNEHYIPSFGYILTVCSAMLFWIKFDTLDKFCLLNYTNINFNILLVFSCLILTMDQSVSNISELQDRLLNTLRWREYCGPATEECNSNVPLMFPITTWPPSYKRYLYYYYNVIKRVRNSDLYVAEAESLIEELESEEMNYVASKDNLKVAEIKAYRLDSVVLVNSLIPKHRIDIEIYQLNGNTGTYDITDLTSRSVTTDGYSSLSGSVEQMLTVRSVDSNAGKATVEQVLGKSPYGGKTPSADSSLSQGIVSPVTSGASRFCGTVNPTISGVNLKTRLATGHANRAAEIHAKATELQASSPLGADAEVSSGTSYATCSPGDLGPSYDSDNVVSPLNEWVNHRCRSYDSIMFRNCKCSYYNQGDSNEEVKLLSCPYNYTTKTMINADVYGKQGKKGAYSHESGSKGVSGGSQYDDGAEERDVVLTGDVTIVFVVDIKNLGRNHVASYSFNTSFVDRTVIELKKEDLDIWDKKCPILPNSRILINLTQLKKEVCEQLVSKESIGSEMVMESTTEEGWYIFSKGGNVMNFVVNHIKKVKLNELQQLLRLTKHKIETCLLALKLCKSFAEALTLLIQLKKPFHQNYFNQDEANEFYKEKFDEDLETPKKFDIIEYEIDESGESEKASRELEKIEEGQKGHDEQRSVDEDPLDRLKSIRNFRLSERTPLLPSGDEGSLASDGEMLEGESSSSSSRSGMEMDREESSFVVRGDLVTSADEVQLRTSEGRGPSEGESMMHLLKSSDLSPGKAEDAILATKEDAILGTKEGAVEDKYGLLGREERTQLGPEKDRLSEEEAEKLFRGFKDEELVTILEYADEKKLTQASASEEDASKDKKSQLSRSELLSRLNDENLIKLLTYKEGYMAMRNLLDKEKLEEFEKRFAKGEDVESLFRGKSAVYAKVERVEREKPGLLQPVATASDGEGQGRKEDSKSSGSAESMALSSDGMSISDKSDLGGLPSPKEVLLTTRLDISLSPISKAAPAKSGPLLVPPLIMGKAPTDPPVKQKDTEKQEKPEAKQPTAKQAPKGKMPPKLGKKVPPIPKGPIKSVKRALPLGVKLHWKPLLPNKLNNTIFASFNDNLLRSNTTQSDLIDVTNIKKLFSRSSHATNSISTMNSRSMVEVQEAQSASKRKKTSTLIEVLDNKRAQNVLIILRFNSMDEYIRLLDDVNSLAILTPVLTYFSAVACEGGAGSLSSRTSSIGSIIINAPVNEKEIDEIKDNVNKLHLSYPSEHEIELLVSSYNAIDLRQFRDIERMLIEMLLRDRMWVKINLVKYYIDMEHQLLVIAQQLKLYNDAISEVKNSRLLPLILNIILQYGNFVNYGNINEGEKGFTLSSTIKLIDFKSSDNTLSSLHYLIINLYIKLLTSATSAEPSSAENTPSAGALETATTKQVGAPLPDPDDALGGNLLNIDKKLMNVLKAQKISSRGINETLQELSNQLLEIITLFDRSSAGTRASFNNDMSSLSAGASNSLNNTDRSSSSLSSSGSGADDKMNALIGMCKKRLNETNEHKDRIFAELKDVWYYLGEDFGASGPDKTELGAENELEKIFKILGELIMCIKKVFSDVKVKPAKYLIVLSKPEDQELFLKSFMDARSRTNYYKSLKR</sequence>
<evidence type="ECO:0000313" key="5">
    <source>
        <dbReference type="EMBL" id="BAM41344.1"/>
    </source>
</evidence>
<evidence type="ECO:0000256" key="2">
    <source>
        <dbReference type="SAM" id="MobiDB-lite"/>
    </source>
</evidence>
<dbReference type="Pfam" id="PF10409">
    <property type="entry name" value="PTEN_C2"/>
    <property type="match status" value="1"/>
</dbReference>
<dbReference type="Pfam" id="PF02181">
    <property type="entry name" value="FH2"/>
    <property type="match status" value="1"/>
</dbReference>
<dbReference type="PANTHER" id="PTHR45725">
    <property type="entry name" value="FORMIN HOMOLOGY 2 FAMILY MEMBER"/>
    <property type="match status" value="1"/>
</dbReference>
<feature type="region of interest" description="Disordered" evidence="2">
    <location>
        <begin position="1079"/>
        <end position="1099"/>
    </location>
</feature>
<accession>J4DPV1</accession>
<dbReference type="Proteomes" id="UP000003786">
    <property type="component" value="Chromosome 3"/>
</dbReference>
<protein>
    <recommendedName>
        <fullName evidence="4">FH2 domain-containing protein</fullName>
    </recommendedName>
</protein>
<dbReference type="PANTHER" id="PTHR45725:SF1">
    <property type="entry name" value="DISHEVELLED ASSOCIATED ACTIVATOR OF MORPHOGENESIS, ISOFORM D"/>
    <property type="match status" value="1"/>
</dbReference>
<keyword evidence="3" id="KW-1133">Transmembrane helix</keyword>
<dbReference type="EMBL" id="AP011948">
    <property type="protein sequence ID" value="BAM41344.1"/>
    <property type="molecule type" value="Genomic_DNA"/>
</dbReference>
<feature type="transmembrane region" description="Helical" evidence="3">
    <location>
        <begin position="298"/>
        <end position="317"/>
    </location>
</feature>
<feature type="compositionally biased region" description="Low complexity" evidence="2">
    <location>
        <begin position="1726"/>
        <end position="1745"/>
    </location>
</feature>
<dbReference type="GeneID" id="20715770"/>
<dbReference type="InterPro" id="IPR029021">
    <property type="entry name" value="Prot-tyrosine_phosphatase-like"/>
</dbReference>
<feature type="region of interest" description="Disordered" evidence="2">
    <location>
        <begin position="1168"/>
        <end position="1218"/>
    </location>
</feature>
<evidence type="ECO:0000259" key="4">
    <source>
        <dbReference type="PROSITE" id="PS51444"/>
    </source>
</evidence>
<dbReference type="InterPro" id="IPR051425">
    <property type="entry name" value="Formin_Homology"/>
</dbReference>
<feature type="domain" description="FH2" evidence="4">
    <location>
        <begin position="1304"/>
        <end position="1752"/>
    </location>
</feature>
<dbReference type="STRING" id="869250.J4DPV1"/>
<name>J4DPV1_THEOR</name>
<dbReference type="eggNOG" id="KOG1923">
    <property type="taxonomic scope" value="Eukaryota"/>
</dbReference>
<dbReference type="Gene3D" id="1.20.58.2220">
    <property type="entry name" value="Formin, FH2 domain"/>
    <property type="match status" value="1"/>
</dbReference>
<dbReference type="InterPro" id="IPR014020">
    <property type="entry name" value="Tensin_C2-dom"/>
</dbReference>
<evidence type="ECO:0000256" key="3">
    <source>
        <dbReference type="SAM" id="Phobius"/>
    </source>
</evidence>